<feature type="DNA-binding region" description="H-T-H motif" evidence="2">
    <location>
        <begin position="45"/>
        <end position="64"/>
    </location>
</feature>
<evidence type="ECO:0000259" key="4">
    <source>
        <dbReference type="PROSITE" id="PS50977"/>
    </source>
</evidence>
<proteinExistence type="predicted"/>
<protein>
    <submittedName>
        <fullName evidence="5">TetR/AcrR family transcriptional regulator</fullName>
    </submittedName>
</protein>
<evidence type="ECO:0000256" key="2">
    <source>
        <dbReference type="PROSITE-ProRule" id="PRU00335"/>
    </source>
</evidence>
<feature type="compositionally biased region" description="Basic residues" evidence="3">
    <location>
        <begin position="12"/>
        <end position="23"/>
    </location>
</feature>
<evidence type="ECO:0000313" key="6">
    <source>
        <dbReference type="Proteomes" id="UP001240697"/>
    </source>
</evidence>
<dbReference type="InterPro" id="IPR050624">
    <property type="entry name" value="HTH-type_Tx_Regulator"/>
</dbReference>
<evidence type="ECO:0000256" key="3">
    <source>
        <dbReference type="SAM" id="MobiDB-lite"/>
    </source>
</evidence>
<feature type="region of interest" description="Disordered" evidence="3">
    <location>
        <begin position="215"/>
        <end position="247"/>
    </location>
</feature>
<dbReference type="Proteomes" id="UP001240697">
    <property type="component" value="Chromosome"/>
</dbReference>
<keyword evidence="1 2" id="KW-0238">DNA-binding</keyword>
<dbReference type="InterPro" id="IPR001647">
    <property type="entry name" value="HTH_TetR"/>
</dbReference>
<feature type="region of interest" description="Disordered" evidence="3">
    <location>
        <begin position="1"/>
        <end position="25"/>
    </location>
</feature>
<accession>A0ABY8SQI4</accession>
<gene>
    <name evidence="5" type="ORF">QMY55_22355</name>
</gene>
<keyword evidence="6" id="KW-1185">Reference proteome</keyword>
<feature type="compositionally biased region" description="Basic and acidic residues" evidence="3">
    <location>
        <begin position="230"/>
        <end position="240"/>
    </location>
</feature>
<dbReference type="EMBL" id="CP125947">
    <property type="protein sequence ID" value="WHS65193.1"/>
    <property type="molecule type" value="Genomic_DNA"/>
</dbReference>
<name>A0ABY8SQI4_9BURK</name>
<dbReference type="RefSeq" id="WP_283486294.1">
    <property type="nucleotide sequence ID" value="NZ_CP125947.1"/>
</dbReference>
<dbReference type="Pfam" id="PF00440">
    <property type="entry name" value="TetR_N"/>
    <property type="match status" value="1"/>
</dbReference>
<evidence type="ECO:0000313" key="5">
    <source>
        <dbReference type="EMBL" id="WHS65193.1"/>
    </source>
</evidence>
<feature type="compositionally biased region" description="Polar residues" evidence="3">
    <location>
        <begin position="215"/>
        <end position="224"/>
    </location>
</feature>
<evidence type="ECO:0000256" key="1">
    <source>
        <dbReference type="ARBA" id="ARBA00023125"/>
    </source>
</evidence>
<dbReference type="PROSITE" id="PS50977">
    <property type="entry name" value="HTH_TETR_2"/>
    <property type="match status" value="1"/>
</dbReference>
<dbReference type="InterPro" id="IPR009057">
    <property type="entry name" value="Homeodomain-like_sf"/>
</dbReference>
<dbReference type="Gene3D" id="1.10.357.10">
    <property type="entry name" value="Tetracycline Repressor, domain 2"/>
    <property type="match status" value="1"/>
</dbReference>
<organism evidence="5 6">
    <name type="scientific">Comamonas resistens</name>
    <dbReference type="NCBI Taxonomy" id="3046670"/>
    <lineage>
        <taxon>Bacteria</taxon>
        <taxon>Pseudomonadati</taxon>
        <taxon>Pseudomonadota</taxon>
        <taxon>Betaproteobacteria</taxon>
        <taxon>Burkholderiales</taxon>
        <taxon>Comamonadaceae</taxon>
        <taxon>Comamonas</taxon>
    </lineage>
</organism>
<dbReference type="PANTHER" id="PTHR43479">
    <property type="entry name" value="ACREF/ENVCD OPERON REPRESSOR-RELATED"/>
    <property type="match status" value="1"/>
</dbReference>
<feature type="domain" description="HTH tetR-type" evidence="4">
    <location>
        <begin position="22"/>
        <end position="82"/>
    </location>
</feature>
<sequence length="247" mass="28072">MAYRPKNLSGATRRKPQQSRSRHTAGALQEAFVQLLVTRDYDAVTIRDITDLAGTSLGSFYEYFGNKDNLAKVSVHLRSKRLLRVLQDESLVSIRMPLDKAMHAAVDQLLEAHRESPPLWGVHYLLERRFSGIDPYAKMYEQFVGAWQRLIMMASDRSCPWPQDVARTCHTIIYGLFAHAHLQGLGTTGACIDYDQLRLQSRHALLGYLALATPPSGQQRSISMRGTRLPIERPEDDQKPFPRPHHP</sequence>
<dbReference type="SUPFAM" id="SSF46689">
    <property type="entry name" value="Homeodomain-like"/>
    <property type="match status" value="1"/>
</dbReference>
<reference evidence="5 6" key="1">
    <citation type="submission" date="2023-05" db="EMBL/GenBank/DDBJ databases">
        <authorList>
            <person name="Yin Y."/>
            <person name="Lu Z."/>
        </authorList>
    </citation>
    <scope>NUCLEOTIDE SEQUENCE [LARGE SCALE GENOMIC DNA]</scope>
    <source>
        <strain evidence="5 6">ZM22</strain>
    </source>
</reference>
<dbReference type="PANTHER" id="PTHR43479:SF11">
    <property type="entry name" value="ACREF_ENVCD OPERON REPRESSOR-RELATED"/>
    <property type="match status" value="1"/>
</dbReference>